<dbReference type="PROSITE" id="PS00101">
    <property type="entry name" value="HEXAPEP_TRANSFERASES"/>
    <property type="match status" value="1"/>
</dbReference>
<comment type="similarity">
    <text evidence="1">Belongs to the transferase hexapeptide repeat family.</text>
</comment>
<evidence type="ECO:0000256" key="4">
    <source>
        <dbReference type="ARBA" id="ARBA00023315"/>
    </source>
</evidence>
<evidence type="ECO:0000313" key="8">
    <source>
        <dbReference type="Proteomes" id="UP000266644"/>
    </source>
</evidence>
<dbReference type="AlphaFoldDB" id="A0A396BPF9"/>
<name>A0A396BPF9_BACFG</name>
<dbReference type="Gene3D" id="2.160.10.10">
    <property type="entry name" value="Hexapeptide repeat proteins"/>
    <property type="match status" value="1"/>
</dbReference>
<evidence type="ECO:0000313" key="6">
    <source>
        <dbReference type="EMBL" id="RHH04792.1"/>
    </source>
</evidence>
<protein>
    <submittedName>
        <fullName evidence="6">Antibiotic acetyltransferase</fullName>
    </submittedName>
    <submittedName>
        <fullName evidence="5">CatB-related O-acetyltransferase</fullName>
    </submittedName>
</protein>
<dbReference type="CDD" id="cd03349">
    <property type="entry name" value="LbH_XAT"/>
    <property type="match status" value="1"/>
</dbReference>
<evidence type="ECO:0000256" key="3">
    <source>
        <dbReference type="ARBA" id="ARBA00022737"/>
    </source>
</evidence>
<organism evidence="6 8">
    <name type="scientific">Bacteroides fragilis</name>
    <dbReference type="NCBI Taxonomy" id="817"/>
    <lineage>
        <taxon>Bacteria</taxon>
        <taxon>Pseudomonadati</taxon>
        <taxon>Bacteroidota</taxon>
        <taxon>Bacteroidia</taxon>
        <taxon>Bacteroidales</taxon>
        <taxon>Bacteroidaceae</taxon>
        <taxon>Bacteroides</taxon>
    </lineage>
</organism>
<dbReference type="OrthoDB" id="9812571at2"/>
<keyword evidence="3" id="KW-0677">Repeat</keyword>
<accession>A0A396BPF9</accession>
<dbReference type="InterPro" id="IPR018357">
    <property type="entry name" value="Hexapep_transf_CS"/>
</dbReference>
<dbReference type="SUPFAM" id="SSF51161">
    <property type="entry name" value="Trimeric LpxA-like enzymes"/>
    <property type="match status" value="1"/>
</dbReference>
<dbReference type="PANTHER" id="PTHR43300:SF11">
    <property type="entry name" value="ACETYLTRANSFERASE RV3034C-RELATED"/>
    <property type="match status" value="1"/>
</dbReference>
<dbReference type="EMBL" id="QRJE01000070">
    <property type="protein sequence ID" value="RHH04792.1"/>
    <property type="molecule type" value="Genomic_DNA"/>
</dbReference>
<gene>
    <name evidence="6" type="ORF">DW228_24440</name>
    <name evidence="5" type="ORF">EC80_000380</name>
</gene>
<dbReference type="Pfam" id="PF00132">
    <property type="entry name" value="Hexapep"/>
    <property type="match status" value="1"/>
</dbReference>
<dbReference type="Proteomes" id="UP000036847">
    <property type="component" value="Chromosome"/>
</dbReference>
<dbReference type="GO" id="GO:0016746">
    <property type="term" value="F:acyltransferase activity"/>
    <property type="evidence" value="ECO:0007669"/>
    <property type="project" value="UniProtKB-KW"/>
</dbReference>
<dbReference type="RefSeq" id="WP_052510079.1">
    <property type="nucleotide sequence ID" value="NZ_CAEUHN010000001.1"/>
</dbReference>
<reference evidence="6 8" key="2">
    <citation type="submission" date="2018-08" db="EMBL/GenBank/DDBJ databases">
        <title>A genome reference for cultivated species of the human gut microbiota.</title>
        <authorList>
            <person name="Zou Y."/>
            <person name="Xue W."/>
            <person name="Luo G."/>
        </authorList>
    </citation>
    <scope>NUCLEOTIDE SEQUENCE [LARGE SCALE GENOMIC DNA]</scope>
    <source>
        <strain evidence="6 8">AM18-6</strain>
    </source>
</reference>
<proteinExistence type="inferred from homology"/>
<reference evidence="5 7" key="3">
    <citation type="submission" date="2019-03" db="EMBL/GenBank/DDBJ databases">
        <title>Complete genome assembly of MDR B. fragilis.</title>
        <authorList>
            <person name="Sydenham T.V."/>
            <person name="Hasman H."/>
            <person name="Justesen U.S."/>
        </authorList>
    </citation>
    <scope>NUCLEOTIDE SEQUENCE [LARGE SCALE GENOMIC DNA]</scope>
    <source>
        <strain evidence="5 7">DCMSKEJBY0001B</strain>
    </source>
</reference>
<sequence>MLLKEYLKRWMWFKKKVKVMPGTIINGNTTIGFNSYVGYNCIISWSTIGNYVSIANNVNIGHGEHLTNDISTNVFFYKDKSVLTQLPIVIEDDVWIGTGAIILRGLKVGRGAIIGAGAVVTKDVPPYAIVVGVPARILRYRFDSSCILNIEKTSWWNLDVDEANKVIEKLREENIE</sequence>
<keyword evidence="4" id="KW-0012">Acyltransferase</keyword>
<dbReference type="InterPro" id="IPR001451">
    <property type="entry name" value="Hexapep"/>
</dbReference>
<dbReference type="InterPro" id="IPR011004">
    <property type="entry name" value="Trimer_LpxA-like_sf"/>
</dbReference>
<evidence type="ECO:0000256" key="1">
    <source>
        <dbReference type="ARBA" id="ARBA00007274"/>
    </source>
</evidence>
<evidence type="ECO:0000313" key="7">
    <source>
        <dbReference type="Proteomes" id="UP000036847"/>
    </source>
</evidence>
<keyword evidence="2 6" id="KW-0808">Transferase</keyword>
<dbReference type="InterPro" id="IPR050179">
    <property type="entry name" value="Trans_hexapeptide_repeat"/>
</dbReference>
<dbReference type="Proteomes" id="UP000266644">
    <property type="component" value="Unassembled WGS sequence"/>
</dbReference>
<evidence type="ECO:0000256" key="2">
    <source>
        <dbReference type="ARBA" id="ARBA00022679"/>
    </source>
</evidence>
<dbReference type="EMBL" id="CP036546">
    <property type="protein sequence ID" value="QCQ43442.1"/>
    <property type="molecule type" value="Genomic_DNA"/>
</dbReference>
<evidence type="ECO:0000313" key="5">
    <source>
        <dbReference type="EMBL" id="QCQ43442.1"/>
    </source>
</evidence>
<reference evidence="5" key="1">
    <citation type="book" date="2014" name="THE 24TH EUROPEAN CONGRESS OF CLINICAL MICROBIOLOGY AND INFECTIOUS DISEASES" publisher="ECCMID 2014" city="Barcelona, Spain">
        <title>Identification of resistance genes in three multidrug-resistant Bacteroides fragilis isolates by whole genome sequencing.</title>
        <editorList>
            <person name="Unknown"/>
            <person name="A."/>
        </editorList>
        <authorList>
            <person name="Sydenham T.V."/>
            <person name="Hasman H."/>
            <person name="Wang M."/>
            <person name="Soki J."/>
            <person name="Nagy E."/>
            <person name="Justesen U.S."/>
        </authorList>
    </citation>
    <scope>NUCLEOTIDE SEQUENCE</scope>
    <source>
        <strain evidence="5">DCMSKEJBY0001B</strain>
    </source>
</reference>
<dbReference type="PANTHER" id="PTHR43300">
    <property type="entry name" value="ACETYLTRANSFERASE"/>
    <property type="match status" value="1"/>
</dbReference>